<dbReference type="Gene3D" id="2.115.10.20">
    <property type="entry name" value="Glycosyl hydrolase domain, family 43"/>
    <property type="match status" value="1"/>
</dbReference>
<accession>A0ABT9Z150</accession>
<dbReference type="Pfam" id="PF17851">
    <property type="entry name" value="GH43_C2"/>
    <property type="match status" value="1"/>
</dbReference>
<dbReference type="SUPFAM" id="SSF49899">
    <property type="entry name" value="Concanavalin A-like lectins/glucanases"/>
    <property type="match status" value="1"/>
</dbReference>
<organism evidence="6 7">
    <name type="scientific">Metabacillus niabensis</name>
    <dbReference type="NCBI Taxonomy" id="324854"/>
    <lineage>
        <taxon>Bacteria</taxon>
        <taxon>Bacillati</taxon>
        <taxon>Bacillota</taxon>
        <taxon>Bacilli</taxon>
        <taxon>Bacillales</taxon>
        <taxon>Bacillaceae</taxon>
        <taxon>Metabacillus</taxon>
    </lineage>
</organism>
<dbReference type="PANTHER" id="PTHR42812">
    <property type="entry name" value="BETA-XYLOSIDASE"/>
    <property type="match status" value="1"/>
</dbReference>
<dbReference type="InterPro" id="IPR023296">
    <property type="entry name" value="Glyco_hydro_beta-prop_sf"/>
</dbReference>
<comment type="caution">
    <text evidence="6">The sequence shown here is derived from an EMBL/GenBank/DDBJ whole genome shotgun (WGS) entry which is preliminary data.</text>
</comment>
<dbReference type="RefSeq" id="WP_307190681.1">
    <property type="nucleotide sequence ID" value="NZ_JAUSTZ010000003.1"/>
</dbReference>
<dbReference type="InterPro" id="IPR041542">
    <property type="entry name" value="GH43_C2"/>
</dbReference>
<evidence type="ECO:0000259" key="5">
    <source>
        <dbReference type="Pfam" id="PF17851"/>
    </source>
</evidence>
<keyword evidence="3 4" id="KW-0326">Glycosidase</keyword>
<dbReference type="InterPro" id="IPR013320">
    <property type="entry name" value="ConA-like_dom_sf"/>
</dbReference>
<dbReference type="Gene3D" id="2.60.120.200">
    <property type="match status" value="1"/>
</dbReference>
<evidence type="ECO:0000256" key="1">
    <source>
        <dbReference type="ARBA" id="ARBA00009865"/>
    </source>
</evidence>
<protein>
    <submittedName>
        <fullName evidence="6">Xylan 1,4-beta-xylosidase</fullName>
        <ecNumber evidence="6">3.2.1.37</ecNumber>
    </submittedName>
</protein>
<dbReference type="CDD" id="cd09000">
    <property type="entry name" value="GH43_SXA-like"/>
    <property type="match status" value="1"/>
</dbReference>
<keyword evidence="7" id="KW-1185">Reference proteome</keyword>
<dbReference type="InterPro" id="IPR006710">
    <property type="entry name" value="Glyco_hydro_43"/>
</dbReference>
<evidence type="ECO:0000256" key="4">
    <source>
        <dbReference type="RuleBase" id="RU361187"/>
    </source>
</evidence>
<dbReference type="EMBL" id="JAUSTZ010000003">
    <property type="protein sequence ID" value="MDQ0225986.1"/>
    <property type="molecule type" value="Genomic_DNA"/>
</dbReference>
<proteinExistence type="inferred from homology"/>
<sequence>MENIIINPILTGFNPDPCIIRVDDDYYIVTSTFEWYPGVPVYHSKDLRHWRHLTNILTEHTNFSGNPDSCSVWAPALSYHNGLFYLVYTDVKRGKYPFKDAHNYLITAEEITGPWSEPIFLNSGNFDPSLFHDEDGRKWLLNVCWDYRIEGRNKSNGIFMQEYSEKEKQLIGPLYKIFDGTELRKTEAPHIYKQNGYYYLITAEGGTGKTHAVTVARSKKITGPYEVDPKNPMLTSAHNEQLTLQKAGHASLVCTQTNEWFIAHLCSRPVKGKYSILGRETALQRVKWTEDGWLRLEGGGNEPKDEVKAPNLPVYQFQEDSNDTDDFNGEMLHKTWNTLRRPADESWVSLSERKGYLRIKGGESLHSLTDQHLLARRQQHFQCEVETAVDFAPKSFLQMAGLVLYYNTDNYVYFYLSYDEEKGKCLNVMKCEWGEFEYIPLIIPIGEARVCKLKAKIEEDLVQFSYAYEGDNWNLLKKPISIAHLSDEGNGFTGNFVGICVQDLQGTKLHADFDYFHYRPINNNLEGDMK</sequence>
<evidence type="ECO:0000256" key="2">
    <source>
        <dbReference type="ARBA" id="ARBA00022801"/>
    </source>
</evidence>
<evidence type="ECO:0000313" key="6">
    <source>
        <dbReference type="EMBL" id="MDQ0225986.1"/>
    </source>
</evidence>
<name>A0ABT9Z150_9BACI</name>
<evidence type="ECO:0000256" key="3">
    <source>
        <dbReference type="ARBA" id="ARBA00023295"/>
    </source>
</evidence>
<feature type="domain" description="Beta-xylosidase C-terminal Concanavalin A-like" evidence="5">
    <location>
        <begin position="324"/>
        <end position="519"/>
    </location>
</feature>
<reference evidence="6 7" key="1">
    <citation type="submission" date="2023-07" db="EMBL/GenBank/DDBJ databases">
        <title>Genomic Encyclopedia of Type Strains, Phase IV (KMG-IV): sequencing the most valuable type-strain genomes for metagenomic binning, comparative biology and taxonomic classification.</title>
        <authorList>
            <person name="Goeker M."/>
        </authorList>
    </citation>
    <scope>NUCLEOTIDE SEQUENCE [LARGE SCALE GENOMIC DNA]</scope>
    <source>
        <strain evidence="6 7">DSM 17723</strain>
    </source>
</reference>
<dbReference type="PANTHER" id="PTHR42812:SF12">
    <property type="entry name" value="BETA-XYLOSIDASE-RELATED"/>
    <property type="match status" value="1"/>
</dbReference>
<dbReference type="SUPFAM" id="SSF75005">
    <property type="entry name" value="Arabinanase/levansucrase/invertase"/>
    <property type="match status" value="1"/>
</dbReference>
<keyword evidence="2 4" id="KW-0378">Hydrolase</keyword>
<dbReference type="Proteomes" id="UP001232245">
    <property type="component" value="Unassembled WGS sequence"/>
</dbReference>
<gene>
    <name evidence="6" type="ORF">J2S02_002330</name>
</gene>
<evidence type="ECO:0000313" key="7">
    <source>
        <dbReference type="Proteomes" id="UP001232245"/>
    </source>
</evidence>
<dbReference type="EC" id="3.2.1.37" evidence="6"/>
<dbReference type="InterPro" id="IPR051795">
    <property type="entry name" value="Glycosyl_Hydrlase_43"/>
</dbReference>
<comment type="similarity">
    <text evidence="1 4">Belongs to the glycosyl hydrolase 43 family.</text>
</comment>
<dbReference type="GO" id="GO:0009044">
    <property type="term" value="F:xylan 1,4-beta-xylosidase activity"/>
    <property type="evidence" value="ECO:0007669"/>
    <property type="project" value="UniProtKB-EC"/>
</dbReference>
<dbReference type="Pfam" id="PF04616">
    <property type="entry name" value="Glyco_hydro_43"/>
    <property type="match status" value="1"/>
</dbReference>